<name>A0A822Z994_NELNU</name>
<organism evidence="2 3">
    <name type="scientific">Nelumbo nucifera</name>
    <name type="common">Sacred lotus</name>
    <dbReference type="NCBI Taxonomy" id="4432"/>
    <lineage>
        <taxon>Eukaryota</taxon>
        <taxon>Viridiplantae</taxon>
        <taxon>Streptophyta</taxon>
        <taxon>Embryophyta</taxon>
        <taxon>Tracheophyta</taxon>
        <taxon>Spermatophyta</taxon>
        <taxon>Magnoliopsida</taxon>
        <taxon>Proteales</taxon>
        <taxon>Nelumbonaceae</taxon>
        <taxon>Nelumbo</taxon>
    </lineage>
</organism>
<gene>
    <name evidence="2" type="ORF">HUJ06_015740</name>
</gene>
<dbReference type="EMBL" id="DUZY01000005">
    <property type="protein sequence ID" value="DAD41417.1"/>
    <property type="molecule type" value="Genomic_DNA"/>
</dbReference>
<protein>
    <submittedName>
        <fullName evidence="2">Uncharacterized protein</fullName>
    </submittedName>
</protein>
<feature type="transmembrane region" description="Helical" evidence="1">
    <location>
        <begin position="65"/>
        <end position="88"/>
    </location>
</feature>
<keyword evidence="1" id="KW-0812">Transmembrane</keyword>
<reference evidence="2 3" key="1">
    <citation type="journal article" date="2020" name="Mol. Biol. Evol.">
        <title>Distinct Expression and Methylation Patterns for Genes with Different Fates following a Single Whole-Genome Duplication in Flowering Plants.</title>
        <authorList>
            <person name="Shi T."/>
            <person name="Rahmani R.S."/>
            <person name="Gugger P.F."/>
            <person name="Wang M."/>
            <person name="Li H."/>
            <person name="Zhang Y."/>
            <person name="Li Z."/>
            <person name="Wang Q."/>
            <person name="Van de Peer Y."/>
            <person name="Marchal K."/>
            <person name="Chen J."/>
        </authorList>
    </citation>
    <scope>NUCLEOTIDE SEQUENCE [LARGE SCALE GENOMIC DNA]</scope>
    <source>
        <tissue evidence="2">Leaf</tissue>
    </source>
</reference>
<keyword evidence="1" id="KW-0472">Membrane</keyword>
<comment type="caution">
    <text evidence="2">The sequence shown here is derived from an EMBL/GenBank/DDBJ whole genome shotgun (WGS) entry which is preliminary data.</text>
</comment>
<evidence type="ECO:0000256" key="1">
    <source>
        <dbReference type="SAM" id="Phobius"/>
    </source>
</evidence>
<feature type="transmembrane region" description="Helical" evidence="1">
    <location>
        <begin position="34"/>
        <end position="53"/>
    </location>
</feature>
<dbReference type="Proteomes" id="UP000607653">
    <property type="component" value="Unassembled WGS sequence"/>
</dbReference>
<keyword evidence="3" id="KW-1185">Reference proteome</keyword>
<evidence type="ECO:0000313" key="3">
    <source>
        <dbReference type="Proteomes" id="UP000607653"/>
    </source>
</evidence>
<proteinExistence type="predicted"/>
<evidence type="ECO:0000313" key="2">
    <source>
        <dbReference type="EMBL" id="DAD41417.1"/>
    </source>
</evidence>
<sequence>MDKETQVLVRVMGQPVQLAESTIRLETLIHIDKCVLFSVFCFCSHFSFVSSFLEFYRKWWKEHLFAVVLGAVATLVLSLSIFGIWLIWRHRQQVLGMYKPVGANVPEQELQQL</sequence>
<accession>A0A822Z994</accession>
<dbReference type="AlphaFoldDB" id="A0A822Z994"/>
<keyword evidence="1" id="KW-1133">Transmembrane helix</keyword>